<dbReference type="PANTHER" id="PTHR14445:SF36">
    <property type="entry name" value="FI03272P-RELATED"/>
    <property type="match status" value="1"/>
</dbReference>
<feature type="region of interest" description="Disordered" evidence="1">
    <location>
        <begin position="150"/>
        <end position="218"/>
    </location>
</feature>
<feature type="region of interest" description="Disordered" evidence="1">
    <location>
        <begin position="1"/>
        <end position="73"/>
    </location>
</feature>
<feature type="compositionally biased region" description="Basic and acidic residues" evidence="1">
    <location>
        <begin position="494"/>
        <end position="517"/>
    </location>
</feature>
<feature type="compositionally biased region" description="Pro residues" evidence="1">
    <location>
        <begin position="1"/>
        <end position="10"/>
    </location>
</feature>
<dbReference type="KEGG" id="ela:UCREL1_7348"/>
<dbReference type="OrthoDB" id="6419443at2759"/>
<feature type="region of interest" description="Disordered" evidence="1">
    <location>
        <begin position="339"/>
        <end position="377"/>
    </location>
</feature>
<dbReference type="Pfam" id="PF11312">
    <property type="entry name" value="Methyltransf_34"/>
    <property type="match status" value="2"/>
</dbReference>
<accession>M7TG70</accession>
<dbReference type="AlphaFoldDB" id="M7TG70"/>
<feature type="region of interest" description="Disordered" evidence="1">
    <location>
        <begin position="488"/>
        <end position="552"/>
    </location>
</feature>
<reference evidence="3" key="1">
    <citation type="journal article" date="2013" name="Genome Announc.">
        <title>Draft genome sequence of the grapevine dieback fungus Eutypa lata UCR-EL1.</title>
        <authorList>
            <person name="Blanco-Ulate B."/>
            <person name="Rolshausen P.E."/>
            <person name="Cantu D."/>
        </authorList>
    </citation>
    <scope>NUCLEOTIDE SEQUENCE [LARGE SCALE GENOMIC DNA]</scope>
    <source>
        <strain evidence="3">UCR-EL1</strain>
    </source>
</reference>
<proteinExistence type="predicted"/>
<gene>
    <name evidence="2" type="ORF">UCREL1_7348</name>
</gene>
<dbReference type="eggNOG" id="ENOG502QR34">
    <property type="taxonomic scope" value="Eukaryota"/>
</dbReference>
<feature type="compositionally biased region" description="Low complexity" evidence="1">
    <location>
        <begin position="64"/>
        <end position="73"/>
    </location>
</feature>
<name>M7TG70_EUTLA</name>
<feature type="compositionally biased region" description="Acidic residues" evidence="1">
    <location>
        <begin position="339"/>
        <end position="348"/>
    </location>
</feature>
<dbReference type="InterPro" id="IPR051640">
    <property type="entry name" value="GRB10-interact_GYF"/>
</dbReference>
<dbReference type="Proteomes" id="UP000012174">
    <property type="component" value="Unassembled WGS sequence"/>
</dbReference>
<feature type="compositionally biased region" description="Gly residues" evidence="1">
    <location>
        <begin position="172"/>
        <end position="185"/>
    </location>
</feature>
<feature type="compositionally biased region" description="Acidic residues" evidence="1">
    <location>
        <begin position="150"/>
        <end position="171"/>
    </location>
</feature>
<feature type="compositionally biased region" description="Low complexity" evidence="1">
    <location>
        <begin position="26"/>
        <end position="42"/>
    </location>
</feature>
<keyword evidence="3" id="KW-1185">Reference proteome</keyword>
<dbReference type="STRING" id="1287681.M7TG70"/>
<evidence type="ECO:0000256" key="1">
    <source>
        <dbReference type="SAM" id="MobiDB-lite"/>
    </source>
</evidence>
<dbReference type="HOGENOM" id="CLU_028833_1_0_1"/>
<feature type="region of interest" description="Disordered" evidence="1">
    <location>
        <begin position="241"/>
        <end position="260"/>
    </location>
</feature>
<feature type="compositionally biased region" description="Polar residues" evidence="1">
    <location>
        <begin position="440"/>
        <end position="454"/>
    </location>
</feature>
<organism evidence="2 3">
    <name type="scientific">Eutypa lata (strain UCR-EL1)</name>
    <name type="common">Grapevine dieback disease fungus</name>
    <name type="synonym">Eutypa armeniacae</name>
    <dbReference type="NCBI Taxonomy" id="1287681"/>
    <lineage>
        <taxon>Eukaryota</taxon>
        <taxon>Fungi</taxon>
        <taxon>Dikarya</taxon>
        <taxon>Ascomycota</taxon>
        <taxon>Pezizomycotina</taxon>
        <taxon>Sordariomycetes</taxon>
        <taxon>Xylariomycetidae</taxon>
        <taxon>Xylariales</taxon>
        <taxon>Diatrypaceae</taxon>
        <taxon>Eutypa</taxon>
    </lineage>
</organism>
<evidence type="ECO:0000313" key="3">
    <source>
        <dbReference type="Proteomes" id="UP000012174"/>
    </source>
</evidence>
<protein>
    <submittedName>
        <fullName evidence="2">Uncharacterized protein</fullName>
    </submittedName>
</protein>
<dbReference type="OMA" id="GFNVQFE"/>
<feature type="compositionally biased region" description="Low complexity" evidence="1">
    <location>
        <begin position="518"/>
        <end position="528"/>
    </location>
</feature>
<dbReference type="GO" id="GO:0005829">
    <property type="term" value="C:cytosol"/>
    <property type="evidence" value="ECO:0007669"/>
    <property type="project" value="TreeGrafter"/>
</dbReference>
<dbReference type="PANTHER" id="PTHR14445">
    <property type="entry name" value="GRB10 INTERACTING GYF PROTEIN"/>
    <property type="match status" value="1"/>
</dbReference>
<feature type="region of interest" description="Disordered" evidence="1">
    <location>
        <begin position="426"/>
        <end position="464"/>
    </location>
</feature>
<feature type="compositionally biased region" description="Basic residues" evidence="1">
    <location>
        <begin position="15"/>
        <end position="25"/>
    </location>
</feature>
<dbReference type="EMBL" id="KB706803">
    <property type="protein sequence ID" value="EMR65700.1"/>
    <property type="molecule type" value="Genomic_DNA"/>
</dbReference>
<sequence>MVKKAPPPSSSGPKSKSKPKPKPKSKNNTTTTATAKSKTTAGVSPSQPAEDGETGPPPSELKAQQQQQQQQQQQTLLDIFSAAFGPSVLGSETFAARLQELKQALYNRDFEAAFGREDLLEAYAARWSPTRALCYARVLRDVGGYLEALVDDDGLEEEEGEEGEEGDDDDGVGSGSGGGSNGEGSGIATDAPPAEKEEQQQQQQQAQHQHEHQKSRHRRRTLRMFAIGGGAAETVAFGSYLASPSPSSSPSEPEKPPQPPFRIPISGTLHLLDTGPWGRIITALHARLTSAPPLSKYASAAARAASAALVAPAGRLTTVFARRDVLGLDEVGLSRLLYGEEEEEEGEEGSGLPSIAGNAKGMEMGSGTGKQKQEQKQKQPVLVTLLFTLNELYTAAGVGPTTAFLRRLTAVVCPGSLLLVVDSPGSYSEAAVGGGGASSTDNSTATPGTSESGPQQQQQQNGKRRYPMQWLLDHTLLEEELEHQRMRRRRRQRNHEQERGLEQEREMKMEEQGREELLSSSSSLPDRQGNGDGDNDRDNGEDSPEVGDGGRVEGAVTWEKLESADSVWFRLAEGLRYPIPLENMRYQMHLYRACRPCAD</sequence>
<dbReference type="InterPro" id="IPR021463">
    <property type="entry name" value="Methyltransf_34"/>
</dbReference>
<evidence type="ECO:0000313" key="2">
    <source>
        <dbReference type="EMBL" id="EMR65700.1"/>
    </source>
</evidence>